<dbReference type="OrthoDB" id="127311at2"/>
<evidence type="ECO:0000256" key="10">
    <source>
        <dbReference type="ARBA" id="ARBA00023077"/>
    </source>
</evidence>
<dbReference type="PANTHER" id="PTHR32552:SF68">
    <property type="entry name" value="FERRICHROME OUTER MEMBRANE TRANSPORTER_PHAGE RECEPTOR"/>
    <property type="match status" value="1"/>
</dbReference>
<evidence type="ECO:0000259" key="17">
    <source>
        <dbReference type="SMART" id="SM00965"/>
    </source>
</evidence>
<evidence type="ECO:0000256" key="1">
    <source>
        <dbReference type="ARBA" id="ARBA00004571"/>
    </source>
</evidence>
<dbReference type="InterPro" id="IPR011662">
    <property type="entry name" value="Secretin/TonB_short_N"/>
</dbReference>
<dbReference type="PROSITE" id="PS52016">
    <property type="entry name" value="TONB_DEPENDENT_REC_3"/>
    <property type="match status" value="1"/>
</dbReference>
<comment type="similarity">
    <text evidence="2 14 15">Belongs to the TonB-dependent receptor family.</text>
</comment>
<feature type="domain" description="Secretin/TonB short N-terminal" evidence="17">
    <location>
        <begin position="78"/>
        <end position="129"/>
    </location>
</feature>
<dbReference type="Proteomes" id="UP000266313">
    <property type="component" value="Chromosome"/>
</dbReference>
<dbReference type="InterPro" id="IPR039426">
    <property type="entry name" value="TonB-dep_rcpt-like"/>
</dbReference>
<keyword evidence="6 14" id="KW-0812">Transmembrane</keyword>
<evidence type="ECO:0000256" key="6">
    <source>
        <dbReference type="ARBA" id="ARBA00022692"/>
    </source>
</evidence>
<evidence type="ECO:0000256" key="12">
    <source>
        <dbReference type="ARBA" id="ARBA00023170"/>
    </source>
</evidence>
<feature type="region of interest" description="Disordered" evidence="16">
    <location>
        <begin position="1"/>
        <end position="20"/>
    </location>
</feature>
<evidence type="ECO:0000256" key="9">
    <source>
        <dbReference type="ARBA" id="ARBA00023065"/>
    </source>
</evidence>
<proteinExistence type="inferred from homology"/>
<dbReference type="FunFam" id="2.40.170.20:FF:000005">
    <property type="entry name" value="TonB-dependent siderophore receptor"/>
    <property type="match status" value="1"/>
</dbReference>
<accession>A0A250KVV5</accession>
<gene>
    <name evidence="18" type="ORF">sS8_3876</name>
</gene>
<keyword evidence="4 14" id="KW-1134">Transmembrane beta strand</keyword>
<dbReference type="NCBIfam" id="TIGR01783">
    <property type="entry name" value="TonB-siderophor"/>
    <property type="match status" value="1"/>
</dbReference>
<keyword evidence="9" id="KW-0406">Ion transport</keyword>
<dbReference type="InterPro" id="IPR000531">
    <property type="entry name" value="Beta-barrel_TonB"/>
</dbReference>
<keyword evidence="3 14" id="KW-0813">Transport</keyword>
<dbReference type="Gene3D" id="2.40.170.20">
    <property type="entry name" value="TonB-dependent receptor, beta-barrel domain"/>
    <property type="match status" value="1"/>
</dbReference>
<dbReference type="SUPFAM" id="SSF56935">
    <property type="entry name" value="Porins"/>
    <property type="match status" value="1"/>
</dbReference>
<dbReference type="PANTHER" id="PTHR32552">
    <property type="entry name" value="FERRICHROME IRON RECEPTOR-RELATED"/>
    <property type="match status" value="1"/>
</dbReference>
<keyword evidence="8" id="KW-0408">Iron</keyword>
<dbReference type="InterPro" id="IPR036942">
    <property type="entry name" value="Beta-barrel_TonB_sf"/>
</dbReference>
<organism evidence="18 19">
    <name type="scientific">Methylocaldum marinum</name>
    <dbReference type="NCBI Taxonomy" id="1432792"/>
    <lineage>
        <taxon>Bacteria</taxon>
        <taxon>Pseudomonadati</taxon>
        <taxon>Pseudomonadota</taxon>
        <taxon>Gammaproteobacteria</taxon>
        <taxon>Methylococcales</taxon>
        <taxon>Methylococcaceae</taxon>
        <taxon>Methylocaldum</taxon>
    </lineage>
</organism>
<dbReference type="GO" id="GO:0015891">
    <property type="term" value="P:siderophore transport"/>
    <property type="evidence" value="ECO:0007669"/>
    <property type="project" value="InterPro"/>
</dbReference>
<evidence type="ECO:0000256" key="5">
    <source>
        <dbReference type="ARBA" id="ARBA00022496"/>
    </source>
</evidence>
<evidence type="ECO:0000256" key="11">
    <source>
        <dbReference type="ARBA" id="ARBA00023136"/>
    </source>
</evidence>
<dbReference type="GO" id="GO:0038023">
    <property type="term" value="F:signaling receptor activity"/>
    <property type="evidence" value="ECO:0007669"/>
    <property type="project" value="InterPro"/>
</dbReference>
<dbReference type="Gene3D" id="3.55.50.30">
    <property type="match status" value="1"/>
</dbReference>
<dbReference type="GO" id="GO:0009279">
    <property type="term" value="C:cell outer membrane"/>
    <property type="evidence" value="ECO:0007669"/>
    <property type="project" value="UniProtKB-SubCell"/>
</dbReference>
<dbReference type="RefSeq" id="WP_119632890.1">
    <property type="nucleotide sequence ID" value="NZ_AP017928.1"/>
</dbReference>
<name>A0A250KVV5_9GAMM</name>
<dbReference type="AlphaFoldDB" id="A0A250KVV5"/>
<keyword evidence="12 18" id="KW-0675">Receptor</keyword>
<dbReference type="Pfam" id="PF07660">
    <property type="entry name" value="STN"/>
    <property type="match status" value="1"/>
</dbReference>
<dbReference type="FunFam" id="2.170.130.10:FF:000001">
    <property type="entry name" value="Catecholate siderophore TonB-dependent receptor"/>
    <property type="match status" value="1"/>
</dbReference>
<evidence type="ECO:0000256" key="4">
    <source>
        <dbReference type="ARBA" id="ARBA00022452"/>
    </source>
</evidence>
<dbReference type="InterPro" id="IPR037066">
    <property type="entry name" value="Plug_dom_sf"/>
</dbReference>
<dbReference type="CDD" id="cd01347">
    <property type="entry name" value="ligand_gated_channel"/>
    <property type="match status" value="1"/>
</dbReference>
<evidence type="ECO:0000256" key="14">
    <source>
        <dbReference type="PROSITE-ProRule" id="PRU01360"/>
    </source>
</evidence>
<dbReference type="Pfam" id="PF00593">
    <property type="entry name" value="TonB_dep_Rec_b-barrel"/>
    <property type="match status" value="1"/>
</dbReference>
<dbReference type="InterPro" id="IPR012910">
    <property type="entry name" value="Plug_dom"/>
</dbReference>
<dbReference type="GO" id="GO:0015344">
    <property type="term" value="F:siderophore uptake transmembrane transporter activity"/>
    <property type="evidence" value="ECO:0007669"/>
    <property type="project" value="TreeGrafter"/>
</dbReference>
<evidence type="ECO:0000256" key="2">
    <source>
        <dbReference type="ARBA" id="ARBA00009810"/>
    </source>
</evidence>
<evidence type="ECO:0000256" key="16">
    <source>
        <dbReference type="SAM" id="MobiDB-lite"/>
    </source>
</evidence>
<evidence type="ECO:0000256" key="3">
    <source>
        <dbReference type="ARBA" id="ARBA00022448"/>
    </source>
</evidence>
<evidence type="ECO:0000256" key="7">
    <source>
        <dbReference type="ARBA" id="ARBA00022729"/>
    </source>
</evidence>
<keyword evidence="10 15" id="KW-0798">TonB box</keyword>
<dbReference type="Pfam" id="PF07715">
    <property type="entry name" value="Plug"/>
    <property type="match status" value="1"/>
</dbReference>
<keyword evidence="11 14" id="KW-0472">Membrane</keyword>
<evidence type="ECO:0000313" key="19">
    <source>
        <dbReference type="Proteomes" id="UP000266313"/>
    </source>
</evidence>
<reference evidence="18 19" key="1">
    <citation type="submission" date="2016-12" db="EMBL/GenBank/DDBJ databases">
        <title>Genome sequencing of Methylocaldum marinum.</title>
        <authorList>
            <person name="Takeuchi M."/>
            <person name="Kamagata Y."/>
            <person name="Hiraoka S."/>
            <person name="Oshima K."/>
            <person name="Hattori M."/>
            <person name="Iwasaki W."/>
        </authorList>
    </citation>
    <scope>NUCLEOTIDE SEQUENCE [LARGE SCALE GENOMIC DNA]</scope>
    <source>
        <strain evidence="18 19">S8</strain>
    </source>
</reference>
<keyword evidence="13 14" id="KW-0998">Cell outer membrane</keyword>
<keyword evidence="7" id="KW-0732">Signal</keyword>
<protein>
    <submittedName>
        <fullName evidence="18">TonB-dependent receptor protein</fullName>
    </submittedName>
</protein>
<comment type="subcellular location">
    <subcellularLocation>
        <location evidence="1 14">Cell outer membrane</location>
        <topology evidence="1 14">Multi-pass membrane protein</topology>
    </subcellularLocation>
</comment>
<dbReference type="Gene3D" id="2.170.130.10">
    <property type="entry name" value="TonB-dependent receptor, plug domain"/>
    <property type="match status" value="1"/>
</dbReference>
<evidence type="ECO:0000256" key="8">
    <source>
        <dbReference type="ARBA" id="ARBA00023004"/>
    </source>
</evidence>
<keyword evidence="19" id="KW-1185">Reference proteome</keyword>
<evidence type="ECO:0000313" key="18">
    <source>
        <dbReference type="EMBL" id="BBA35808.1"/>
    </source>
</evidence>
<dbReference type="EMBL" id="AP017928">
    <property type="protein sequence ID" value="BBA35808.1"/>
    <property type="molecule type" value="Genomic_DNA"/>
</dbReference>
<evidence type="ECO:0000256" key="13">
    <source>
        <dbReference type="ARBA" id="ARBA00023237"/>
    </source>
</evidence>
<dbReference type="InterPro" id="IPR010105">
    <property type="entry name" value="TonB_sidphr_rcpt"/>
</dbReference>
<evidence type="ECO:0000256" key="15">
    <source>
        <dbReference type="RuleBase" id="RU003357"/>
    </source>
</evidence>
<dbReference type="KEGG" id="mmai:sS8_3876"/>
<keyword evidence="5" id="KW-0410">Iron transport</keyword>
<sequence>MRRTLSCRSTPPAPSEPPAAHARSALVLPAVLVVTLLSAVPVQKAAWAQGAESARKTYSVPAGTLEDALNRFARQAGITLAFDPALVAGKRAAVLRGDYTTQDGVAILLAPHRLEAVRAANGTYSLRPLPSAAPKPEPGAAETALPTITVEGTAERESAWGPAKGYVAKRSATGSKTDTPLIETPQTVNVVTRDEIAARAVQNISQALSYTPGLLTEMYGPVTRDDYFNIRGFDSPQYLDGTRLLASGYAQLRIEPYGLERIEVLKGPASVLYGQNPPGGLVNMVSKRPLDVPFHEIQVLGGSFDRVQGGLDLSGPIDSEGRFLYRFVGLARGSETQVDFSQDNRYFAAPSFTWRPDENTSLTFLSHYQKDEVEGNTIQWLPPEGSRLPNPNGKIPINRNIGEPGYDHYRREQYGVGYAFEHHVNELWTFRQNLRYARVESDHPTVYTLGYLLGDDGNPLDYRTIERGAGLWRDRAGTFTLDTQLQGSFETGPLRHTALMGVDYRSLSGKRAIGFTSVDNLDIYNPVYGSPVVKPTPDLFLFQDQDQVGLYGQDQIKYGGWIATIGVRNDWAMTDTLEDDRFFGTRTKTRQDDEAFTYRTGLTYLFDSGFAPYFSYSESFEPAAGTNFAGTPFKPTTGQQYEVGIKYQPPGINAFISLAAFHLTQQNVLTPDPDPAHIGFQIQTGEARSRGFELEGKATLTEGLDLTAGYAFIDSETTRTNEPDQLGKDLPLTPRSQGSAWLDYTFQGGTLAGFGLGGGVRYVGSSYGDLNNSLKTSSYTLIDAAVHYDLGKLHESLKGARLAVNLTNAFDREYLADCGFGLCYYGNRRTVLASLRYNW</sequence>
<dbReference type="SMART" id="SM00965">
    <property type="entry name" value="STN"/>
    <property type="match status" value="1"/>
</dbReference>